<keyword evidence="1" id="KW-0805">Transcription regulation</keyword>
<comment type="caution">
    <text evidence="5">The sequence shown here is derived from an EMBL/GenBank/DDBJ whole genome shotgun (WGS) entry which is preliminary data.</text>
</comment>
<evidence type="ECO:0000256" key="3">
    <source>
        <dbReference type="ARBA" id="ARBA00023125"/>
    </source>
</evidence>
<dbReference type="InterPro" id="IPR013325">
    <property type="entry name" value="RNA_pol_sigma_r2"/>
</dbReference>
<evidence type="ECO:0000256" key="2">
    <source>
        <dbReference type="ARBA" id="ARBA00023082"/>
    </source>
</evidence>
<dbReference type="GO" id="GO:0006352">
    <property type="term" value="P:DNA-templated transcription initiation"/>
    <property type="evidence" value="ECO:0007669"/>
    <property type="project" value="InterPro"/>
</dbReference>
<dbReference type="InterPro" id="IPR014284">
    <property type="entry name" value="RNA_pol_sigma-70_dom"/>
</dbReference>
<evidence type="ECO:0008006" key="7">
    <source>
        <dbReference type="Google" id="ProtNLM"/>
    </source>
</evidence>
<evidence type="ECO:0000256" key="4">
    <source>
        <dbReference type="ARBA" id="ARBA00023163"/>
    </source>
</evidence>
<name>A0A1S1Z4E7_FLAPC</name>
<dbReference type="PANTHER" id="PTHR43133">
    <property type="entry name" value="RNA POLYMERASE ECF-TYPE SIGMA FACTO"/>
    <property type="match status" value="1"/>
</dbReference>
<evidence type="ECO:0000313" key="6">
    <source>
        <dbReference type="Proteomes" id="UP000179797"/>
    </source>
</evidence>
<proteinExistence type="predicted"/>
<accession>A0A1S1Z4E7</accession>
<dbReference type="SUPFAM" id="SSF88946">
    <property type="entry name" value="Sigma2 domain of RNA polymerase sigma factors"/>
    <property type="match status" value="1"/>
</dbReference>
<dbReference type="GO" id="GO:0003677">
    <property type="term" value="F:DNA binding"/>
    <property type="evidence" value="ECO:0007669"/>
    <property type="project" value="UniProtKB-KW"/>
</dbReference>
<organism evidence="5 6">
    <name type="scientific">Flammeovirga pacifica</name>
    <dbReference type="NCBI Taxonomy" id="915059"/>
    <lineage>
        <taxon>Bacteria</taxon>
        <taxon>Pseudomonadati</taxon>
        <taxon>Bacteroidota</taxon>
        <taxon>Cytophagia</taxon>
        <taxon>Cytophagales</taxon>
        <taxon>Flammeovirgaceae</taxon>
        <taxon>Flammeovirga</taxon>
    </lineage>
</organism>
<dbReference type="AlphaFoldDB" id="A0A1S1Z4E7"/>
<dbReference type="EMBL" id="JRYR02000001">
    <property type="protein sequence ID" value="OHX68033.1"/>
    <property type="molecule type" value="Genomic_DNA"/>
</dbReference>
<keyword evidence="2" id="KW-0731">Sigma factor</keyword>
<sequence>MVHQQYKTSLNTLLEDLKVHKESAWTYLYTNYQSMVISLVKKNGGDEEAGKEVFQNVIIDLHKNVERDKVREDSNLKNYIYTLAYNQWRVYLRNNKGKNDELDHDNSLLDESVNFDEEQYELFDDLSEIINHLGDKCQDLILSKYSKIKMSMAQIAEQMGFANARSATSQLNKCMEKARKEAVGILKSKGW</sequence>
<dbReference type="Gene3D" id="1.10.1740.10">
    <property type="match status" value="1"/>
</dbReference>
<evidence type="ECO:0000313" key="5">
    <source>
        <dbReference type="EMBL" id="OHX68033.1"/>
    </source>
</evidence>
<dbReference type="NCBIfam" id="TIGR02937">
    <property type="entry name" value="sigma70-ECF"/>
    <property type="match status" value="1"/>
</dbReference>
<dbReference type="GO" id="GO:0016987">
    <property type="term" value="F:sigma factor activity"/>
    <property type="evidence" value="ECO:0007669"/>
    <property type="project" value="UniProtKB-KW"/>
</dbReference>
<dbReference type="PANTHER" id="PTHR43133:SF8">
    <property type="entry name" value="RNA POLYMERASE SIGMA FACTOR HI_1459-RELATED"/>
    <property type="match status" value="1"/>
</dbReference>
<protein>
    <recommendedName>
        <fullName evidence="7">RNA polymerase sigma-70 region 2 domain-containing protein</fullName>
    </recommendedName>
</protein>
<reference evidence="5 6" key="1">
    <citation type="journal article" date="2012" name="Int. J. Syst. Evol. Microbiol.">
        <title>Flammeovirga pacifica sp. nov., isolated from deep-sea sediment.</title>
        <authorList>
            <person name="Xu H."/>
            <person name="Fu Y."/>
            <person name="Yang N."/>
            <person name="Ding Z."/>
            <person name="Lai Q."/>
            <person name="Zeng R."/>
        </authorList>
    </citation>
    <scope>NUCLEOTIDE SEQUENCE [LARGE SCALE GENOMIC DNA]</scope>
    <source>
        <strain evidence="6">DSM 24597 / LMG 26175 / WPAGA1</strain>
    </source>
</reference>
<gene>
    <name evidence="5" type="ORF">NH26_17635</name>
</gene>
<evidence type="ECO:0000256" key="1">
    <source>
        <dbReference type="ARBA" id="ARBA00023015"/>
    </source>
</evidence>
<keyword evidence="4" id="KW-0804">Transcription</keyword>
<dbReference type="Proteomes" id="UP000179797">
    <property type="component" value="Unassembled WGS sequence"/>
</dbReference>
<keyword evidence="6" id="KW-1185">Reference proteome</keyword>
<dbReference type="STRING" id="915059.NH26_17635"/>
<keyword evidence="3" id="KW-0238">DNA-binding</keyword>
<dbReference type="InterPro" id="IPR039425">
    <property type="entry name" value="RNA_pol_sigma-70-like"/>
</dbReference>